<comment type="caution">
    <text evidence="1">The sequence shown here is derived from an EMBL/GenBank/DDBJ whole genome shotgun (WGS) entry which is preliminary data.</text>
</comment>
<evidence type="ECO:0000313" key="1">
    <source>
        <dbReference type="EMBL" id="TYP54991.1"/>
    </source>
</evidence>
<gene>
    <name evidence="1" type="ORF">LZ11_01316</name>
</gene>
<proteinExistence type="predicted"/>
<name>A0A5S5ASH8_9FIRM</name>
<dbReference type="AlphaFoldDB" id="A0A5S5ASH8"/>
<dbReference type="Proteomes" id="UP000322294">
    <property type="component" value="Unassembled WGS sequence"/>
</dbReference>
<reference evidence="1 2" key="1">
    <citation type="submission" date="2019-07" db="EMBL/GenBank/DDBJ databases">
        <title>Genomic Encyclopedia of Type Strains, Phase I: the one thousand microbial genomes (KMG-I) project.</title>
        <authorList>
            <person name="Kyrpides N."/>
        </authorList>
    </citation>
    <scope>NUCLEOTIDE SEQUENCE [LARGE SCALE GENOMIC DNA]</scope>
    <source>
        <strain evidence="1 2">DSM 16647</strain>
    </source>
</reference>
<dbReference type="EMBL" id="VNHO01000011">
    <property type="protein sequence ID" value="TYP54991.1"/>
    <property type="molecule type" value="Genomic_DNA"/>
</dbReference>
<dbReference type="OrthoDB" id="1727343at2"/>
<keyword evidence="2" id="KW-1185">Reference proteome</keyword>
<accession>A0A5S5ASH8</accession>
<evidence type="ECO:0000313" key="2">
    <source>
        <dbReference type="Proteomes" id="UP000322294"/>
    </source>
</evidence>
<organism evidence="1 2">
    <name type="scientific">Thermosediminibacter litoriperuensis</name>
    <dbReference type="NCBI Taxonomy" id="291989"/>
    <lineage>
        <taxon>Bacteria</taxon>
        <taxon>Bacillati</taxon>
        <taxon>Bacillota</taxon>
        <taxon>Clostridia</taxon>
        <taxon>Thermosediminibacterales</taxon>
        <taxon>Thermosediminibacteraceae</taxon>
        <taxon>Thermosediminibacter</taxon>
    </lineage>
</organism>
<sequence>MYIKDLFTLFLIFAVVLVLGLRFAEEGVYSTMGLDITPMTFNLKILPDGTYDFFILGRRFSLRQLLRVSDFYADRRKVDIRIAGLNISVPNMVRVYDPANFSHLRIYLDKKYCRMYN</sequence>
<protein>
    <submittedName>
        <fullName evidence="1">Uncharacterized protein</fullName>
    </submittedName>
</protein>
<dbReference type="RefSeq" id="WP_148867075.1">
    <property type="nucleotide sequence ID" value="NZ_VNHO01000011.1"/>
</dbReference>